<sequence length="199" mass="23155">MLSSTEVRWFFEGALPKAMSDWFNFFEPFFQAPRTDYYLSNTDQARMGIKLREGQIQIKCLTAEMGEEYYANATGKVARYEKWNFPVVSNEEWGTLVARPEVWLPVKKERKMLRFTLGGGFPDRVDKDEIVENGCEVELSEIEIIDKTFWSLAFEAFGSLADMNLQKTTHDIFEKKVCPIFLDKENSFGYARLIHDIQS</sequence>
<gene>
    <name evidence="1" type="ORF">JMN32_13820</name>
</gene>
<protein>
    <submittedName>
        <fullName evidence="1">Uncharacterized protein</fullName>
    </submittedName>
</protein>
<comment type="caution">
    <text evidence="1">The sequence shown here is derived from an EMBL/GenBank/DDBJ whole genome shotgun (WGS) entry which is preliminary data.</text>
</comment>
<dbReference type="Proteomes" id="UP000614216">
    <property type="component" value="Unassembled WGS sequence"/>
</dbReference>
<proteinExistence type="predicted"/>
<organism evidence="1 2">
    <name type="scientific">Fulvivirga marina</name>
    <dbReference type="NCBI Taxonomy" id="2494733"/>
    <lineage>
        <taxon>Bacteria</taxon>
        <taxon>Pseudomonadati</taxon>
        <taxon>Bacteroidota</taxon>
        <taxon>Cytophagia</taxon>
        <taxon>Cytophagales</taxon>
        <taxon>Fulvivirgaceae</taxon>
        <taxon>Fulvivirga</taxon>
    </lineage>
</organism>
<dbReference type="RefSeq" id="WP_202856930.1">
    <property type="nucleotide sequence ID" value="NZ_JAEUGD010000043.1"/>
</dbReference>
<evidence type="ECO:0000313" key="1">
    <source>
        <dbReference type="EMBL" id="MBL6447392.1"/>
    </source>
</evidence>
<reference evidence="1" key="1">
    <citation type="submission" date="2021-01" db="EMBL/GenBank/DDBJ databases">
        <title>Fulvivirga kasyanovii gen. nov., sp nov., a novel member of the phylum Bacteroidetes isolated from seawater in a mussel farm.</title>
        <authorList>
            <person name="Zhao L.-H."/>
            <person name="Wang Z.-J."/>
        </authorList>
    </citation>
    <scope>NUCLEOTIDE SEQUENCE</scope>
    <source>
        <strain evidence="1">29W222</strain>
    </source>
</reference>
<name>A0A937KCD2_9BACT</name>
<dbReference type="AlphaFoldDB" id="A0A937KCD2"/>
<accession>A0A937KCD2</accession>
<dbReference type="EMBL" id="JAEUGD010000043">
    <property type="protein sequence ID" value="MBL6447392.1"/>
    <property type="molecule type" value="Genomic_DNA"/>
</dbReference>
<evidence type="ECO:0000313" key="2">
    <source>
        <dbReference type="Proteomes" id="UP000614216"/>
    </source>
</evidence>
<keyword evidence="2" id="KW-1185">Reference proteome</keyword>